<gene>
    <name evidence="2" type="primary">LOC127566260</name>
</gene>
<dbReference type="AlphaFoldDB" id="A0A9C6TA36"/>
<protein>
    <submittedName>
        <fullName evidence="2">Regulatory protein zeste-like</fullName>
    </submittedName>
</protein>
<dbReference type="Proteomes" id="UP000515160">
    <property type="component" value="Unplaced"/>
</dbReference>
<proteinExistence type="predicted"/>
<keyword evidence="1" id="KW-1185">Reference proteome</keyword>
<dbReference type="OrthoDB" id="7791603at2759"/>
<accession>A0A9C6TA36</accession>
<dbReference type="GeneID" id="127566260"/>
<evidence type="ECO:0000313" key="1">
    <source>
        <dbReference type="Proteomes" id="UP000515160"/>
    </source>
</evidence>
<dbReference type="RefSeq" id="XP_051864243.1">
    <property type="nucleotide sequence ID" value="XM_052008283.1"/>
</dbReference>
<organism evidence="1 2">
    <name type="scientific">Drosophila albomicans</name>
    <name type="common">Fruit fly</name>
    <dbReference type="NCBI Taxonomy" id="7291"/>
    <lineage>
        <taxon>Eukaryota</taxon>
        <taxon>Metazoa</taxon>
        <taxon>Ecdysozoa</taxon>
        <taxon>Arthropoda</taxon>
        <taxon>Hexapoda</taxon>
        <taxon>Insecta</taxon>
        <taxon>Pterygota</taxon>
        <taxon>Neoptera</taxon>
        <taxon>Endopterygota</taxon>
        <taxon>Diptera</taxon>
        <taxon>Brachycera</taxon>
        <taxon>Muscomorpha</taxon>
        <taxon>Ephydroidea</taxon>
        <taxon>Drosophilidae</taxon>
        <taxon>Drosophila</taxon>
    </lineage>
</organism>
<reference evidence="2" key="1">
    <citation type="submission" date="2025-08" db="UniProtKB">
        <authorList>
            <consortium name="RefSeq"/>
        </authorList>
    </citation>
    <scope>IDENTIFICATION</scope>
    <source>
        <strain evidence="2">15112-1751.03</strain>
        <tissue evidence="2">Whole Adult</tissue>
    </source>
</reference>
<evidence type="ECO:0000313" key="2">
    <source>
        <dbReference type="RefSeq" id="XP_051864243.1"/>
    </source>
</evidence>
<name>A0A9C6TA36_DROAB</name>
<sequence>MATGVEGGTTGVGNYERTRYFRMKEAELLCREQELATETKMLELTKAKLELLNMREEHRLNVE</sequence>